<dbReference type="InterPro" id="IPR021565">
    <property type="entry name" value="Rbsn_Rab-bd"/>
</dbReference>
<dbReference type="PROSITE" id="PS00028">
    <property type="entry name" value="ZINC_FINGER_C2H2_1"/>
    <property type="match status" value="1"/>
</dbReference>
<dbReference type="Proteomes" id="UP000001640">
    <property type="component" value="Chromosome 6"/>
</dbReference>
<dbReference type="Pfam" id="PF01363">
    <property type="entry name" value="FYVE"/>
    <property type="match status" value="1"/>
</dbReference>
<dbReference type="CDD" id="cd15761">
    <property type="entry name" value="FYVE1_Vac1p_like"/>
    <property type="match status" value="1"/>
</dbReference>
<dbReference type="InterPro" id="IPR013087">
    <property type="entry name" value="Znf_C2H2_type"/>
</dbReference>
<dbReference type="GO" id="GO:0006896">
    <property type="term" value="P:Golgi to vacuole transport"/>
    <property type="evidence" value="ECO:0007669"/>
    <property type="project" value="EnsemblFungi"/>
</dbReference>
<evidence type="ECO:0000313" key="7">
    <source>
        <dbReference type="EMBL" id="CCC70777.1"/>
    </source>
</evidence>
<reference key="2">
    <citation type="submission" date="2011-08" db="EMBL/GenBank/DDBJ databases">
        <title>Genome sequence of Naumovozyma castellii.</title>
        <authorList>
            <person name="Gordon J.L."/>
            <person name="Armisen D."/>
            <person name="Proux-Wera E."/>
            <person name="OhEigeartaigh S.S."/>
            <person name="Byrne K.P."/>
            <person name="Wolfe K.H."/>
        </authorList>
    </citation>
    <scope>NUCLEOTIDE SEQUENCE</scope>
    <source>
        <strain>Type strain:CBS 4309</strain>
    </source>
</reference>
<dbReference type="GeneID" id="96904424"/>
<protein>
    <recommendedName>
        <fullName evidence="6">FYVE-type domain-containing protein</fullName>
    </recommendedName>
</protein>
<dbReference type="Gene3D" id="3.30.40.10">
    <property type="entry name" value="Zinc/RING finger domain, C3HC4 (zinc finger)"/>
    <property type="match status" value="2"/>
</dbReference>
<evidence type="ECO:0000256" key="4">
    <source>
        <dbReference type="PROSITE-ProRule" id="PRU00091"/>
    </source>
</evidence>
<sequence>MVLDNVISPNPSFTSVESEFENINCPICSKEFHDLQRLNKHLDTDHKLGLSTQSSNEITSQSRDTSLSLQRDSNEKAHISRVRWKKPSRNLKENKCHGCKRIMNKSTGMVNCRSCGELFCRIHCRNIIKLNLEADYDPIDGSWYHCCNECFKKRPGYNDFGQVNDLTTDFVSVRSSKNEDKKLRQLQLENRLIRLIDGITEIYLRNKDSIVAAFRMNIEISRFETTVTAWKDDTAVSRCNICLKQFGLLLRKHHCRLCGEVICDDGTTACSSPIPINVLLRTTQDLPYKMKNIDSLDLEHELRLCRNCIQIIFVGRKFKQDLLQKKALILEKYESIHNLSLVIDKLLPQFKDILSKIENGKDTNTLPVESDIRELTRLREKSLRSLSTYNNVSRQIGIINPTNGSEKRIQESIKIASSKYINEKMLPLKTIPAILNPLMNKPQEIDLPQTKKFSDLFNTLSIKEIKSLREELMVLKEQSFMIQTMIDAAKTQRKFDEVTTLEGNLKELHDRATEIQGKLGSEGFE</sequence>
<dbReference type="OrthoDB" id="166134at2759"/>
<feature type="compositionally biased region" description="Polar residues" evidence="5">
    <location>
        <begin position="52"/>
        <end position="71"/>
    </location>
</feature>
<dbReference type="SUPFAM" id="SSF57903">
    <property type="entry name" value="FYVE/PHD zinc finger"/>
    <property type="match status" value="2"/>
</dbReference>
<dbReference type="Pfam" id="PF11464">
    <property type="entry name" value="Rbsn"/>
    <property type="match status" value="1"/>
</dbReference>
<reference evidence="7 8" key="1">
    <citation type="journal article" date="2011" name="Proc. Natl. Acad. Sci. U.S.A.">
        <title>Evolutionary erosion of yeast sex chromosomes by mating-type switching accidents.</title>
        <authorList>
            <person name="Gordon J.L."/>
            <person name="Armisen D."/>
            <person name="Proux-Wera E."/>
            <person name="Oheigeartaigh S.S."/>
            <person name="Byrne K.P."/>
            <person name="Wolfe K.H."/>
        </authorList>
    </citation>
    <scope>NUCLEOTIDE SEQUENCE [LARGE SCALE GENOMIC DNA]</scope>
    <source>
        <strain evidence="8">ATCC 76901 / BCRC 22586 / CBS 4309 / NBRC 1992 / NRRL Y-12630</strain>
    </source>
</reference>
<dbReference type="InterPro" id="IPR013083">
    <property type="entry name" value="Znf_RING/FYVE/PHD"/>
</dbReference>
<evidence type="ECO:0000313" key="8">
    <source>
        <dbReference type="Proteomes" id="UP000001640"/>
    </source>
</evidence>
<keyword evidence="3" id="KW-0862">Zinc</keyword>
<dbReference type="AlphaFoldDB" id="G0VH05"/>
<feature type="domain" description="FYVE-type" evidence="6">
    <location>
        <begin position="233"/>
        <end position="313"/>
    </location>
</feature>
<evidence type="ECO:0000256" key="2">
    <source>
        <dbReference type="ARBA" id="ARBA00022771"/>
    </source>
</evidence>
<dbReference type="HOGENOM" id="CLU_026440_0_0_1"/>
<dbReference type="EMBL" id="HE576757">
    <property type="protein sequence ID" value="CCC70777.1"/>
    <property type="molecule type" value="Genomic_DNA"/>
</dbReference>
<evidence type="ECO:0000256" key="5">
    <source>
        <dbReference type="SAM" id="MobiDB-lite"/>
    </source>
</evidence>
<dbReference type="InterPro" id="IPR000306">
    <property type="entry name" value="Znf_FYVE"/>
</dbReference>
<keyword evidence="1" id="KW-0479">Metal-binding</keyword>
<dbReference type="STRING" id="1064592.G0VH05"/>
<dbReference type="GO" id="GO:0008270">
    <property type="term" value="F:zinc ion binding"/>
    <property type="evidence" value="ECO:0007669"/>
    <property type="project" value="UniProtKB-KW"/>
</dbReference>
<dbReference type="InterPro" id="IPR052727">
    <property type="entry name" value="Rab4/Rab5_effector"/>
</dbReference>
<proteinExistence type="predicted"/>
<dbReference type="GO" id="GO:0006906">
    <property type="term" value="P:vesicle fusion"/>
    <property type="evidence" value="ECO:0007669"/>
    <property type="project" value="EnsemblFungi"/>
</dbReference>
<evidence type="ECO:0000256" key="3">
    <source>
        <dbReference type="ARBA" id="ARBA00022833"/>
    </source>
</evidence>
<dbReference type="CDD" id="cd15737">
    <property type="entry name" value="FYVE2_Vac1p_like"/>
    <property type="match status" value="1"/>
</dbReference>
<name>G0VH05_NAUCA</name>
<dbReference type="KEGG" id="ncs:NCAS_0F02930"/>
<dbReference type="eggNOG" id="KOG1842">
    <property type="taxonomic scope" value="Eukaryota"/>
</dbReference>
<dbReference type="InterPro" id="IPR017455">
    <property type="entry name" value="Znf_FYVE-rel"/>
</dbReference>
<evidence type="ECO:0000256" key="1">
    <source>
        <dbReference type="ARBA" id="ARBA00022723"/>
    </source>
</evidence>
<evidence type="ECO:0000259" key="6">
    <source>
        <dbReference type="PROSITE" id="PS50178"/>
    </source>
</evidence>
<feature type="region of interest" description="Disordered" evidence="5">
    <location>
        <begin position="52"/>
        <end position="76"/>
    </location>
</feature>
<accession>G0VH05</accession>
<dbReference type="GO" id="GO:0032266">
    <property type="term" value="F:phosphatidylinositol-3-phosphate binding"/>
    <property type="evidence" value="ECO:0007669"/>
    <property type="project" value="EnsemblFungi"/>
</dbReference>
<keyword evidence="8" id="KW-1185">Reference proteome</keyword>
<keyword evidence="2 4" id="KW-0863">Zinc-finger</keyword>
<dbReference type="Gene3D" id="4.10.860.20">
    <property type="entry name" value="Rabenosyn, Rab binding domain"/>
    <property type="match status" value="1"/>
</dbReference>
<dbReference type="GO" id="GO:0005829">
    <property type="term" value="C:cytosol"/>
    <property type="evidence" value="ECO:0007669"/>
    <property type="project" value="GOC"/>
</dbReference>
<dbReference type="PROSITE" id="PS50178">
    <property type="entry name" value="ZF_FYVE"/>
    <property type="match status" value="1"/>
</dbReference>
<gene>
    <name evidence="7" type="primary">NCAS0F02930</name>
    <name evidence="7" type="ordered locus">NCAS_0F02930</name>
</gene>
<dbReference type="FunCoup" id="G0VH05">
    <property type="interactions" value="99"/>
</dbReference>
<dbReference type="GO" id="GO:0010009">
    <property type="term" value="C:cytoplasmic side of endosome membrane"/>
    <property type="evidence" value="ECO:0007669"/>
    <property type="project" value="EnsemblFungi"/>
</dbReference>
<dbReference type="PANTHER" id="PTHR13510:SF44">
    <property type="entry name" value="RABENOSYN-5"/>
    <property type="match status" value="1"/>
</dbReference>
<dbReference type="OMA" id="RKCGKLY"/>
<dbReference type="PANTHER" id="PTHR13510">
    <property type="entry name" value="FYVE-FINGER-CONTAINING RAB5 EFFECTOR PROTEIN RABENOSYN-5-RELATED"/>
    <property type="match status" value="1"/>
</dbReference>
<organism evidence="7 8">
    <name type="scientific">Naumovozyma castellii</name>
    <name type="common">Yeast</name>
    <name type="synonym">Saccharomyces castellii</name>
    <dbReference type="NCBI Taxonomy" id="27288"/>
    <lineage>
        <taxon>Eukaryota</taxon>
        <taxon>Fungi</taxon>
        <taxon>Dikarya</taxon>
        <taxon>Ascomycota</taxon>
        <taxon>Saccharomycotina</taxon>
        <taxon>Saccharomycetes</taxon>
        <taxon>Saccharomycetales</taxon>
        <taxon>Saccharomycetaceae</taxon>
        <taxon>Naumovozyma</taxon>
    </lineage>
</organism>
<dbReference type="InterPro" id="IPR036531">
    <property type="entry name" value="Rbsn_Rab-bd_sf"/>
</dbReference>
<dbReference type="InterPro" id="IPR011011">
    <property type="entry name" value="Znf_FYVE_PHD"/>
</dbReference>
<dbReference type="InParanoid" id="G0VH05"/>
<dbReference type="RefSeq" id="XP_003677131.1">
    <property type="nucleotide sequence ID" value="XM_003677083.1"/>
</dbReference>
<dbReference type="GO" id="GO:0006895">
    <property type="term" value="P:Golgi to endosome transport"/>
    <property type="evidence" value="ECO:0007669"/>
    <property type="project" value="EnsemblFungi"/>
</dbReference>
<dbReference type="GO" id="GO:0006904">
    <property type="term" value="P:vesicle docking involved in exocytosis"/>
    <property type="evidence" value="ECO:0007669"/>
    <property type="project" value="EnsemblFungi"/>
</dbReference>
<dbReference type="SUPFAM" id="SSF140125">
    <property type="entry name" value="Rabenosyn-5 Rab-binding domain-like"/>
    <property type="match status" value="1"/>
</dbReference>
<dbReference type="GO" id="GO:0000011">
    <property type="term" value="P:vacuole inheritance"/>
    <property type="evidence" value="ECO:0007669"/>
    <property type="project" value="EnsemblFungi"/>
</dbReference>
<dbReference type="SMART" id="SM00064">
    <property type="entry name" value="FYVE"/>
    <property type="match status" value="2"/>
</dbReference>